<proteinExistence type="predicted"/>
<feature type="region of interest" description="Disordered" evidence="1">
    <location>
        <begin position="68"/>
        <end position="116"/>
    </location>
</feature>
<dbReference type="Proteomes" id="UP000701801">
    <property type="component" value="Unassembled WGS sequence"/>
</dbReference>
<keyword evidence="3" id="KW-1185">Reference proteome</keyword>
<dbReference type="OrthoDB" id="10367394at2759"/>
<reference evidence="2" key="1">
    <citation type="submission" date="2021-07" db="EMBL/GenBank/DDBJ databases">
        <authorList>
            <person name="Durling M."/>
        </authorList>
    </citation>
    <scope>NUCLEOTIDE SEQUENCE</scope>
</reference>
<sequence length="324" mass="37277">MSSLTPAMQRGVEAAVQTAISENVPLQKNWSAFRAHLLENCPRRVTASMLDDERDFIYDYYYQHHTQAQPVTPPRSPNIRPENGSCNSETEQLPVAEEELKSSFSPTLDEEASRNKPSETLGIFVKQEGEWDSTVWNFCKEDDCFISSEIVNRCPLERKGDRTHLTWRFYGVPKKSYRTWFIIINDDKMESDIMLGRNWKNVESQPHEKSCYTGETGHPICVDAPRKEEYSPVPQEFPAELPTNMTFFKNERDVREYEKSLSRMRAEDALVTTAMRLSLNASLTNGEEIWSRRPVEDVRSVSSGSQGQHPTKRRSGPSNTYLDH</sequence>
<evidence type="ECO:0000256" key="1">
    <source>
        <dbReference type="SAM" id="MobiDB-lite"/>
    </source>
</evidence>
<feature type="region of interest" description="Disordered" evidence="1">
    <location>
        <begin position="294"/>
        <end position="324"/>
    </location>
</feature>
<evidence type="ECO:0000313" key="2">
    <source>
        <dbReference type="EMBL" id="CAG8973845.1"/>
    </source>
</evidence>
<evidence type="ECO:0000313" key="3">
    <source>
        <dbReference type="Proteomes" id="UP000701801"/>
    </source>
</evidence>
<gene>
    <name evidence="2" type="ORF">HYALB_00005590</name>
</gene>
<organism evidence="2 3">
    <name type="scientific">Hymenoscyphus albidus</name>
    <dbReference type="NCBI Taxonomy" id="595503"/>
    <lineage>
        <taxon>Eukaryota</taxon>
        <taxon>Fungi</taxon>
        <taxon>Dikarya</taxon>
        <taxon>Ascomycota</taxon>
        <taxon>Pezizomycotina</taxon>
        <taxon>Leotiomycetes</taxon>
        <taxon>Helotiales</taxon>
        <taxon>Helotiaceae</taxon>
        <taxon>Hymenoscyphus</taxon>
    </lineage>
</organism>
<comment type="caution">
    <text evidence="2">The sequence shown here is derived from an EMBL/GenBank/DDBJ whole genome shotgun (WGS) entry which is preliminary data.</text>
</comment>
<dbReference type="EMBL" id="CAJVRM010000081">
    <property type="protein sequence ID" value="CAG8973845.1"/>
    <property type="molecule type" value="Genomic_DNA"/>
</dbReference>
<dbReference type="AlphaFoldDB" id="A0A9N9PZG2"/>
<accession>A0A9N9PZG2</accession>
<feature type="compositionally biased region" description="Polar residues" evidence="1">
    <location>
        <begin position="300"/>
        <end position="309"/>
    </location>
</feature>
<protein>
    <submittedName>
        <fullName evidence="2">Uncharacterized protein</fullName>
    </submittedName>
</protein>
<name>A0A9N9PZG2_9HELO</name>